<dbReference type="Proteomes" id="UP000237438">
    <property type="component" value="Unassembled WGS sequence"/>
</dbReference>
<keyword evidence="3" id="KW-1185">Reference proteome</keyword>
<organism evidence="2 3">
    <name type="scientific">Erysiphe pulchra</name>
    <dbReference type="NCBI Taxonomy" id="225359"/>
    <lineage>
        <taxon>Eukaryota</taxon>
        <taxon>Fungi</taxon>
        <taxon>Dikarya</taxon>
        <taxon>Ascomycota</taxon>
        <taxon>Pezizomycotina</taxon>
        <taxon>Leotiomycetes</taxon>
        <taxon>Erysiphales</taxon>
        <taxon>Erysiphaceae</taxon>
        <taxon>Erysiphe</taxon>
    </lineage>
</organism>
<reference evidence="2 3" key="1">
    <citation type="submission" date="2017-10" db="EMBL/GenBank/DDBJ databases">
        <title>Development of genomic resources for the powdery mildew, Erysiphe pulchra.</title>
        <authorList>
            <person name="Wadl P.A."/>
            <person name="Mack B.M."/>
            <person name="Moore G."/>
            <person name="Beltz S.B."/>
        </authorList>
    </citation>
    <scope>NUCLEOTIDE SEQUENCE [LARGE SCALE GENOMIC DNA]</scope>
    <source>
        <strain evidence="2">Cflorida</strain>
    </source>
</reference>
<proteinExistence type="predicted"/>
<gene>
    <name evidence="2" type="ORF">EPUL_006088</name>
</gene>
<sequence>MTDSMDISQETQAPSTDRSHQPNIPTQPPPIFPIPPIPNSPSPTAPLTPPSNSAISNTILDGKQILKPVAPSKRPIIERPTSDSSDKSDSRNAFFPKELADIIAIRQRRE</sequence>
<accession>A0A2S4PLZ5</accession>
<feature type="compositionally biased region" description="Basic and acidic residues" evidence="1">
    <location>
        <begin position="75"/>
        <end position="90"/>
    </location>
</feature>
<evidence type="ECO:0000313" key="3">
    <source>
        <dbReference type="Proteomes" id="UP000237438"/>
    </source>
</evidence>
<feature type="region of interest" description="Disordered" evidence="1">
    <location>
        <begin position="1"/>
        <end position="110"/>
    </location>
</feature>
<feature type="non-terminal residue" evidence="2">
    <location>
        <position position="110"/>
    </location>
</feature>
<feature type="compositionally biased region" description="Polar residues" evidence="1">
    <location>
        <begin position="1"/>
        <end position="16"/>
    </location>
</feature>
<evidence type="ECO:0000313" key="2">
    <source>
        <dbReference type="EMBL" id="POS83050.1"/>
    </source>
</evidence>
<comment type="caution">
    <text evidence="2">The sequence shown here is derived from an EMBL/GenBank/DDBJ whole genome shotgun (WGS) entry which is preliminary data.</text>
</comment>
<dbReference type="AlphaFoldDB" id="A0A2S4PLZ5"/>
<protein>
    <submittedName>
        <fullName evidence="2">Uncharacterized protein</fullName>
    </submittedName>
</protein>
<feature type="compositionally biased region" description="Pro residues" evidence="1">
    <location>
        <begin position="25"/>
        <end position="49"/>
    </location>
</feature>
<name>A0A2S4PLZ5_9PEZI</name>
<evidence type="ECO:0000256" key="1">
    <source>
        <dbReference type="SAM" id="MobiDB-lite"/>
    </source>
</evidence>
<dbReference type="EMBL" id="PEDP01001942">
    <property type="protein sequence ID" value="POS83050.1"/>
    <property type="molecule type" value="Genomic_DNA"/>
</dbReference>